<reference evidence="2 3" key="1">
    <citation type="submission" date="2015-01" db="EMBL/GenBank/DDBJ databases">
        <title>The Genome Sequence of Cladophialophora immunda CBS83496.</title>
        <authorList>
            <consortium name="The Broad Institute Genomics Platform"/>
            <person name="Cuomo C."/>
            <person name="de Hoog S."/>
            <person name="Gorbushina A."/>
            <person name="Stielow B."/>
            <person name="Teixiera M."/>
            <person name="Abouelleil A."/>
            <person name="Chapman S.B."/>
            <person name="Priest M."/>
            <person name="Young S.K."/>
            <person name="Wortman J."/>
            <person name="Nusbaum C."/>
            <person name="Birren B."/>
        </authorList>
    </citation>
    <scope>NUCLEOTIDE SEQUENCE [LARGE SCALE GENOMIC DNA]</scope>
    <source>
        <strain evidence="2 3">CBS 83496</strain>
    </source>
</reference>
<dbReference type="OrthoDB" id="4129530at2759"/>
<dbReference type="VEuPathDB" id="FungiDB:PV07_09233"/>
<accession>A0A0D1ZEG8</accession>
<proteinExistence type="predicted"/>
<dbReference type="HOGENOM" id="CLU_692690_0_0_1"/>
<evidence type="ECO:0000313" key="2">
    <source>
        <dbReference type="EMBL" id="KIW26106.1"/>
    </source>
</evidence>
<dbReference type="Proteomes" id="UP000054466">
    <property type="component" value="Unassembled WGS sequence"/>
</dbReference>
<organism evidence="2 3">
    <name type="scientific">Cladophialophora immunda</name>
    <dbReference type="NCBI Taxonomy" id="569365"/>
    <lineage>
        <taxon>Eukaryota</taxon>
        <taxon>Fungi</taxon>
        <taxon>Dikarya</taxon>
        <taxon>Ascomycota</taxon>
        <taxon>Pezizomycotina</taxon>
        <taxon>Eurotiomycetes</taxon>
        <taxon>Chaetothyriomycetidae</taxon>
        <taxon>Chaetothyriales</taxon>
        <taxon>Herpotrichiellaceae</taxon>
        <taxon>Cladophialophora</taxon>
    </lineage>
</organism>
<dbReference type="GeneID" id="27348427"/>
<dbReference type="EMBL" id="KN847044">
    <property type="protein sequence ID" value="KIW26106.1"/>
    <property type="molecule type" value="Genomic_DNA"/>
</dbReference>
<evidence type="ECO:0000313" key="3">
    <source>
        <dbReference type="Proteomes" id="UP000054466"/>
    </source>
</evidence>
<name>A0A0D1ZEG8_9EURO</name>
<gene>
    <name evidence="2" type="ORF">PV07_09233</name>
</gene>
<evidence type="ECO:0000256" key="1">
    <source>
        <dbReference type="SAM" id="MobiDB-lite"/>
    </source>
</evidence>
<keyword evidence="3" id="KW-1185">Reference proteome</keyword>
<protein>
    <submittedName>
        <fullName evidence="2">Uncharacterized protein</fullName>
    </submittedName>
</protein>
<dbReference type="AlphaFoldDB" id="A0A0D1ZEG8"/>
<dbReference type="RefSeq" id="XP_016246322.1">
    <property type="nucleotide sequence ID" value="XM_016396466.1"/>
</dbReference>
<sequence length="406" mass="47208">MNAERPVKRRFATPSKMREMKKALLEFQFSIFRRIKEAYANEDEEELNKLGKELLIPVKILKNGEWRAYMNVVPVEAFKHDKNNDCIRLFPHKVWCLIDMVQNINIPWNDANNIASATEQAWAAGNQSPPDEKGEVYFTTASFKHAPDTYPSGRSRPREPGNTATAPGPVIDCALASLLCIDHSDISPDALPDLLYHRDHSPWIFHVTYHGIADDLNQHLTNQEFPRTVFVLGQLCIAGEGLEQSFYRNPDHWITPSWFVVVVDLERPGRPVWLARDLRILSWTTFDPYEESEEDEEDEEDRWHRPILSESERRFEPEDPYNSKIREEFAEDFFKRLAGNDTDLIKLFSSVSEWNHADLDAATLKRYLFDDNNRFQKTIPRLEHIVTEPLSSRDKNAPDLMKRLPC</sequence>
<feature type="region of interest" description="Disordered" evidence="1">
    <location>
        <begin position="144"/>
        <end position="166"/>
    </location>
</feature>